<keyword evidence="1 5" id="KW-0413">Isomerase</keyword>
<evidence type="ECO:0000259" key="6">
    <source>
        <dbReference type="Pfam" id="PF02350"/>
    </source>
</evidence>
<dbReference type="AlphaFoldDB" id="A0A4R5NNY1"/>
<dbReference type="Proteomes" id="UP000294854">
    <property type="component" value="Unassembled WGS sequence"/>
</dbReference>
<dbReference type="FunFam" id="3.40.50.2000:FF:000043">
    <property type="entry name" value="UDP-N-acetylglucosamine 2-epimerase"/>
    <property type="match status" value="1"/>
</dbReference>
<evidence type="ECO:0000256" key="2">
    <source>
        <dbReference type="ARBA" id="ARBA00038209"/>
    </source>
</evidence>
<gene>
    <name evidence="7" type="ORF">C5L31_001456</name>
</gene>
<dbReference type="InterPro" id="IPR029767">
    <property type="entry name" value="WecB-like"/>
</dbReference>
<comment type="similarity">
    <text evidence="2 5">Belongs to the UDP-N-acetylglucosamine 2-epimerase family.</text>
</comment>
<comment type="caution">
    <text evidence="7">The sequence shown here is derived from an EMBL/GenBank/DDBJ whole genome shotgun (WGS) entry which is preliminary data.</text>
</comment>
<dbReference type="EMBL" id="PUFO01000044">
    <property type="protein sequence ID" value="TDG78270.1"/>
    <property type="molecule type" value="Genomic_DNA"/>
</dbReference>
<dbReference type="Gene3D" id="3.40.50.2000">
    <property type="entry name" value="Glycogen Phosphorylase B"/>
    <property type="match status" value="2"/>
</dbReference>
<dbReference type="STRING" id="1122149.FD44_GL000098"/>
<protein>
    <recommendedName>
        <fullName evidence="3">UDP-N-acetylglucosamine 2-epimerase (non-hydrolyzing)</fullName>
        <ecNumber evidence="3">5.1.3.14</ecNumber>
    </recommendedName>
    <alternativeName>
        <fullName evidence="4">UDP-GlcNAc-2-epimerase</fullName>
    </alternativeName>
</protein>
<dbReference type="PANTHER" id="PTHR43174">
    <property type="entry name" value="UDP-N-ACETYLGLUCOSAMINE 2-EPIMERASE"/>
    <property type="match status" value="1"/>
</dbReference>
<accession>A0A4R5NNY1</accession>
<reference evidence="7 8" key="1">
    <citation type="journal article" date="2019" name="Appl. Microbiol. Biotechnol.">
        <title>Uncovering carbohydrate metabolism through a genotype-phenotype association study of 56 lactic acid bacteria genomes.</title>
        <authorList>
            <person name="Buron-Moles G."/>
            <person name="Chailyan A."/>
            <person name="Dolejs I."/>
            <person name="Forster J."/>
            <person name="Miks M.H."/>
        </authorList>
    </citation>
    <scope>NUCLEOTIDE SEQUENCE [LARGE SCALE GENOMIC DNA]</scope>
    <source>
        <strain evidence="7 8">ATCC 49373</strain>
    </source>
</reference>
<evidence type="ECO:0000256" key="3">
    <source>
        <dbReference type="ARBA" id="ARBA00038858"/>
    </source>
</evidence>
<dbReference type="InterPro" id="IPR003331">
    <property type="entry name" value="UDP_GlcNAc_Epimerase_2_dom"/>
</dbReference>
<dbReference type="OrthoDB" id="9803238at2"/>
<dbReference type="SUPFAM" id="SSF53756">
    <property type="entry name" value="UDP-Glycosyltransferase/glycogen phosphorylase"/>
    <property type="match status" value="1"/>
</dbReference>
<dbReference type="Pfam" id="PF02350">
    <property type="entry name" value="Epimerase_2"/>
    <property type="match status" value="1"/>
</dbReference>
<organism evidence="7 8">
    <name type="scientific">Secundilactobacillus malefermentans</name>
    <dbReference type="NCBI Taxonomy" id="176292"/>
    <lineage>
        <taxon>Bacteria</taxon>
        <taxon>Bacillati</taxon>
        <taxon>Bacillota</taxon>
        <taxon>Bacilli</taxon>
        <taxon>Lactobacillales</taxon>
        <taxon>Lactobacillaceae</taxon>
        <taxon>Secundilactobacillus</taxon>
    </lineage>
</organism>
<keyword evidence="8" id="KW-1185">Reference proteome</keyword>
<evidence type="ECO:0000256" key="4">
    <source>
        <dbReference type="ARBA" id="ARBA00079400"/>
    </source>
</evidence>
<dbReference type="NCBIfam" id="TIGR00236">
    <property type="entry name" value="wecB"/>
    <property type="match status" value="1"/>
</dbReference>
<feature type="domain" description="UDP-N-acetylglucosamine 2-epimerase" evidence="6">
    <location>
        <begin position="28"/>
        <end position="365"/>
    </location>
</feature>
<dbReference type="GO" id="GO:0008761">
    <property type="term" value="F:UDP-N-acetylglucosamine 2-epimerase activity"/>
    <property type="evidence" value="ECO:0007669"/>
    <property type="project" value="UniProtKB-EC"/>
</dbReference>
<evidence type="ECO:0000256" key="1">
    <source>
        <dbReference type="ARBA" id="ARBA00023235"/>
    </source>
</evidence>
<proteinExistence type="inferred from homology"/>
<dbReference type="PANTHER" id="PTHR43174:SF2">
    <property type="entry name" value="UDP-N-ACETYLGLUCOSAMINE 2-EPIMERASE"/>
    <property type="match status" value="1"/>
</dbReference>
<dbReference type="EC" id="5.1.3.14" evidence="3"/>
<name>A0A4R5NNY1_9LACO</name>
<sequence length="369" mass="41342">MAIKVMSVFGTRPEAIKMAPIVLELQKNKADFIPITVVTAQHREMLDQVLEIFKIKPDYDLNIMKPNQSLSQITSRVMLKLDDILETEKPDIVLVHGDTTTTFAASISAFYHQTKVGHVEAGLRTWDKYSPYPEEMNRQLTDVLADMYFAPTDLSRANLIKENHDAQNIVVTGNTAIDALKQTVSESYDHPVLGQVAKGNKLILLTMHRRENQGEPMRRVFKAIRQVVDEHPDVEVVYPVHLSPVVQEAAKAELGEDPRIHLIEPLDVVDFHNMAARSYFIMTDSGGVQEEAPSLGKPVLVLRDETERPEGVDAGTLKLVGTDPEKVRSAMMELLTNHEVYKEMADAKNPYGDGHAAERILAAIKKQFS</sequence>
<evidence type="ECO:0000256" key="5">
    <source>
        <dbReference type="RuleBase" id="RU003513"/>
    </source>
</evidence>
<dbReference type="CDD" id="cd03786">
    <property type="entry name" value="GTB_UDP-GlcNAc_2-Epimerase"/>
    <property type="match status" value="1"/>
</dbReference>
<evidence type="ECO:0000313" key="7">
    <source>
        <dbReference type="EMBL" id="TDG78270.1"/>
    </source>
</evidence>
<evidence type="ECO:0000313" key="8">
    <source>
        <dbReference type="Proteomes" id="UP000294854"/>
    </source>
</evidence>